<feature type="non-terminal residue" evidence="1">
    <location>
        <position position="79"/>
    </location>
</feature>
<protein>
    <submittedName>
        <fullName evidence="1">Uncharacterized protein</fullName>
    </submittedName>
</protein>
<sequence>MISNYPHHGNVPRLTRSAAPAVIMNAVMTKKEDSAAHDMERDGWWRTMSASLSFLKMMNERLGHAEQKIAEQERRIREL</sequence>
<evidence type="ECO:0000313" key="2">
    <source>
        <dbReference type="Proteomes" id="UP000249557"/>
    </source>
</evidence>
<evidence type="ECO:0000313" key="1">
    <source>
        <dbReference type="EMBL" id="PZO86826.1"/>
    </source>
</evidence>
<accession>A0A2W4ZZK8</accession>
<dbReference type="EMBL" id="QFNK01000089">
    <property type="protein sequence ID" value="PZO86826.1"/>
    <property type="molecule type" value="Genomic_DNA"/>
</dbReference>
<organism evidence="1 2">
    <name type="scientific">Micavibrio aeruginosavorus</name>
    <dbReference type="NCBI Taxonomy" id="349221"/>
    <lineage>
        <taxon>Bacteria</taxon>
        <taxon>Pseudomonadati</taxon>
        <taxon>Bdellovibrionota</taxon>
        <taxon>Bdellovibrionia</taxon>
        <taxon>Bdellovibrionales</taxon>
        <taxon>Pseudobdellovibrionaceae</taxon>
        <taxon>Micavibrio</taxon>
    </lineage>
</organism>
<proteinExistence type="predicted"/>
<name>A0A2W4ZZK8_9BACT</name>
<comment type="caution">
    <text evidence="1">The sequence shown here is derived from an EMBL/GenBank/DDBJ whole genome shotgun (WGS) entry which is preliminary data.</text>
</comment>
<dbReference type="AlphaFoldDB" id="A0A2W4ZZK8"/>
<reference evidence="1 2" key="1">
    <citation type="submission" date="2017-08" db="EMBL/GenBank/DDBJ databases">
        <title>Infants hospitalized years apart are colonized by the same room-sourced microbial strains.</title>
        <authorList>
            <person name="Brooks B."/>
            <person name="Olm M.R."/>
            <person name="Firek B.A."/>
            <person name="Baker R."/>
            <person name="Thomas B.C."/>
            <person name="Morowitz M.J."/>
            <person name="Banfield J.F."/>
        </authorList>
    </citation>
    <scope>NUCLEOTIDE SEQUENCE [LARGE SCALE GENOMIC DNA]</scope>
    <source>
        <strain evidence="1">S2_018_000_R2_104</strain>
    </source>
</reference>
<dbReference type="Proteomes" id="UP000249557">
    <property type="component" value="Unassembled WGS sequence"/>
</dbReference>
<gene>
    <name evidence="1" type="ORF">DI626_05450</name>
</gene>